<feature type="region of interest" description="Disordered" evidence="1">
    <location>
        <begin position="1"/>
        <end position="28"/>
    </location>
</feature>
<reference evidence="2 3" key="1">
    <citation type="submission" date="2018-07" db="EMBL/GenBank/DDBJ databases">
        <title>Genomic Encyclopedia of Type Strains, Phase III (KMG-III): the genomes of soil and plant-associated and newly described type strains.</title>
        <authorList>
            <person name="Whitman W."/>
        </authorList>
    </citation>
    <scope>NUCLEOTIDE SEQUENCE [LARGE SCALE GENOMIC DNA]</scope>
    <source>
        <strain evidence="2 3">CECT 8488</strain>
    </source>
</reference>
<dbReference type="Gene3D" id="3.30.1130.10">
    <property type="match status" value="1"/>
</dbReference>
<name>A0A3D9HSC2_9PROT</name>
<dbReference type="InterPro" id="IPR043133">
    <property type="entry name" value="GTP-CH-I_C/QueF"/>
</dbReference>
<dbReference type="RefSeq" id="WP_181905247.1">
    <property type="nucleotide sequence ID" value="NZ_QRDW01000002.1"/>
</dbReference>
<evidence type="ECO:0000313" key="2">
    <source>
        <dbReference type="EMBL" id="RED52413.1"/>
    </source>
</evidence>
<comment type="caution">
    <text evidence="2">The sequence shown here is derived from an EMBL/GenBank/DDBJ whole genome shotgun (WGS) entry which is preliminary data.</text>
</comment>
<dbReference type="AlphaFoldDB" id="A0A3D9HSC2"/>
<dbReference type="Proteomes" id="UP000256845">
    <property type="component" value="Unassembled WGS sequence"/>
</dbReference>
<keyword evidence="3" id="KW-1185">Reference proteome</keyword>
<proteinExistence type="predicted"/>
<dbReference type="GO" id="GO:0033739">
    <property type="term" value="F:preQ1 synthase activity"/>
    <property type="evidence" value="ECO:0007669"/>
    <property type="project" value="InterPro"/>
</dbReference>
<dbReference type="Pfam" id="PF14489">
    <property type="entry name" value="QueF"/>
    <property type="match status" value="1"/>
</dbReference>
<accession>A0A3D9HSC2</accession>
<dbReference type="EMBL" id="QRDW01000002">
    <property type="protein sequence ID" value="RED52413.1"/>
    <property type="molecule type" value="Genomic_DNA"/>
</dbReference>
<evidence type="ECO:0000313" key="3">
    <source>
        <dbReference type="Proteomes" id="UP000256845"/>
    </source>
</evidence>
<dbReference type="SUPFAM" id="SSF55620">
    <property type="entry name" value="Tetrahydrobiopterin biosynthesis enzymes-like"/>
    <property type="match status" value="1"/>
</dbReference>
<evidence type="ECO:0000256" key="1">
    <source>
        <dbReference type="SAM" id="MobiDB-lite"/>
    </source>
</evidence>
<feature type="compositionally biased region" description="Basic and acidic residues" evidence="1">
    <location>
        <begin position="1"/>
        <end position="20"/>
    </location>
</feature>
<gene>
    <name evidence="2" type="ORF">DFP90_102434</name>
</gene>
<dbReference type="InterPro" id="IPR029500">
    <property type="entry name" value="QueF"/>
</dbReference>
<organism evidence="2 3">
    <name type="scientific">Aestuariispira insulae</name>
    <dbReference type="NCBI Taxonomy" id="1461337"/>
    <lineage>
        <taxon>Bacteria</taxon>
        <taxon>Pseudomonadati</taxon>
        <taxon>Pseudomonadota</taxon>
        <taxon>Alphaproteobacteria</taxon>
        <taxon>Rhodospirillales</taxon>
        <taxon>Kiloniellaceae</taxon>
        <taxon>Aestuariispira</taxon>
    </lineage>
</organism>
<dbReference type="GO" id="GO:0008616">
    <property type="term" value="P:tRNA queuosine(34) biosynthetic process"/>
    <property type="evidence" value="ECO:0007669"/>
    <property type="project" value="InterPro"/>
</dbReference>
<protein>
    <submittedName>
        <fullName evidence="2">7-cyano-7-deazaguanine reductase</fullName>
    </submittedName>
</protein>
<sequence>MTAKDESQLLERGDMPDRIKRQSTLETAPNPNPAVDYLCELSVKAVDDYATVHLFYVPDKLLLTTQAFELYLHEFDRHAFASLEELALTILDDLNNELVARWIQIRVEADAKGLDRGHRVMVEDRQPKWDNGFLLARLAGF</sequence>